<evidence type="ECO:0000256" key="1">
    <source>
        <dbReference type="ARBA" id="ARBA00012513"/>
    </source>
</evidence>
<evidence type="ECO:0000256" key="3">
    <source>
        <dbReference type="ARBA" id="ARBA00022679"/>
    </source>
</evidence>
<evidence type="ECO:0000313" key="11">
    <source>
        <dbReference type="Proteomes" id="UP000626109"/>
    </source>
</evidence>
<evidence type="ECO:0000256" key="2">
    <source>
        <dbReference type="ARBA" id="ARBA00022527"/>
    </source>
</evidence>
<evidence type="ECO:0000256" key="7">
    <source>
        <dbReference type="ARBA" id="ARBA00047899"/>
    </source>
</evidence>
<sequence>VLNSTIDLAQTQIGTPFYMSPELINNKPYSYKSDVWGLGCVLYEIVNGQRAFDAQSLNGLALKIIKGSYSPISASCSQPTKLLIKSMLSKSHVHRPSLKEILHMPSIRPRIPLAQ</sequence>
<gene>
    <name evidence="10" type="ORF">PGLA2088_LOCUS14490</name>
</gene>
<evidence type="ECO:0000256" key="4">
    <source>
        <dbReference type="ARBA" id="ARBA00022741"/>
    </source>
</evidence>
<evidence type="ECO:0000313" key="10">
    <source>
        <dbReference type="EMBL" id="CAE8661359.1"/>
    </source>
</evidence>
<evidence type="ECO:0000256" key="8">
    <source>
        <dbReference type="ARBA" id="ARBA00048679"/>
    </source>
</evidence>
<proteinExistence type="predicted"/>
<evidence type="ECO:0000256" key="6">
    <source>
        <dbReference type="ARBA" id="ARBA00022840"/>
    </source>
</evidence>
<feature type="non-terminal residue" evidence="10">
    <location>
        <position position="115"/>
    </location>
</feature>
<reference evidence="10" key="1">
    <citation type="submission" date="2021-02" db="EMBL/GenBank/DDBJ databases">
        <authorList>
            <person name="Dougan E. K."/>
            <person name="Rhodes N."/>
            <person name="Thang M."/>
            <person name="Chan C."/>
        </authorList>
    </citation>
    <scope>NUCLEOTIDE SEQUENCE</scope>
</reference>
<dbReference type="GO" id="GO:0004674">
    <property type="term" value="F:protein serine/threonine kinase activity"/>
    <property type="evidence" value="ECO:0007669"/>
    <property type="project" value="UniProtKB-KW"/>
</dbReference>
<comment type="catalytic activity">
    <reaction evidence="7">
        <text>L-threonyl-[protein] + ATP = O-phospho-L-threonyl-[protein] + ADP + H(+)</text>
        <dbReference type="Rhea" id="RHEA:46608"/>
        <dbReference type="Rhea" id="RHEA-COMP:11060"/>
        <dbReference type="Rhea" id="RHEA-COMP:11605"/>
        <dbReference type="ChEBI" id="CHEBI:15378"/>
        <dbReference type="ChEBI" id="CHEBI:30013"/>
        <dbReference type="ChEBI" id="CHEBI:30616"/>
        <dbReference type="ChEBI" id="CHEBI:61977"/>
        <dbReference type="ChEBI" id="CHEBI:456216"/>
        <dbReference type="EC" id="2.7.11.1"/>
    </reaction>
</comment>
<feature type="domain" description="Protein kinase" evidence="9">
    <location>
        <begin position="1"/>
        <end position="107"/>
    </location>
</feature>
<dbReference type="Gene3D" id="1.10.510.10">
    <property type="entry name" value="Transferase(Phosphotransferase) domain 1"/>
    <property type="match status" value="1"/>
</dbReference>
<dbReference type="InterPro" id="IPR000719">
    <property type="entry name" value="Prot_kinase_dom"/>
</dbReference>
<dbReference type="EC" id="2.7.11.1" evidence="1"/>
<keyword evidence="6" id="KW-0067">ATP-binding</keyword>
<organism evidence="10 11">
    <name type="scientific">Polarella glacialis</name>
    <name type="common">Dinoflagellate</name>
    <dbReference type="NCBI Taxonomy" id="89957"/>
    <lineage>
        <taxon>Eukaryota</taxon>
        <taxon>Sar</taxon>
        <taxon>Alveolata</taxon>
        <taxon>Dinophyceae</taxon>
        <taxon>Suessiales</taxon>
        <taxon>Suessiaceae</taxon>
        <taxon>Polarella</taxon>
    </lineage>
</organism>
<evidence type="ECO:0000259" key="9">
    <source>
        <dbReference type="PROSITE" id="PS50011"/>
    </source>
</evidence>
<dbReference type="PANTHER" id="PTHR44899">
    <property type="entry name" value="CAMK FAMILY PROTEIN KINASE"/>
    <property type="match status" value="1"/>
</dbReference>
<dbReference type="EMBL" id="CAJNNW010017684">
    <property type="protein sequence ID" value="CAE8661359.1"/>
    <property type="molecule type" value="Genomic_DNA"/>
</dbReference>
<dbReference type="AlphaFoldDB" id="A0A813IU28"/>
<keyword evidence="5" id="KW-0418">Kinase</keyword>
<dbReference type="InterPro" id="IPR011009">
    <property type="entry name" value="Kinase-like_dom_sf"/>
</dbReference>
<dbReference type="SUPFAM" id="SSF56112">
    <property type="entry name" value="Protein kinase-like (PK-like)"/>
    <property type="match status" value="1"/>
</dbReference>
<keyword evidence="4" id="KW-0547">Nucleotide-binding</keyword>
<comment type="catalytic activity">
    <reaction evidence="8">
        <text>L-seryl-[protein] + ATP = O-phospho-L-seryl-[protein] + ADP + H(+)</text>
        <dbReference type="Rhea" id="RHEA:17989"/>
        <dbReference type="Rhea" id="RHEA-COMP:9863"/>
        <dbReference type="Rhea" id="RHEA-COMP:11604"/>
        <dbReference type="ChEBI" id="CHEBI:15378"/>
        <dbReference type="ChEBI" id="CHEBI:29999"/>
        <dbReference type="ChEBI" id="CHEBI:30616"/>
        <dbReference type="ChEBI" id="CHEBI:83421"/>
        <dbReference type="ChEBI" id="CHEBI:456216"/>
        <dbReference type="EC" id="2.7.11.1"/>
    </reaction>
</comment>
<evidence type="ECO:0000256" key="5">
    <source>
        <dbReference type="ARBA" id="ARBA00022777"/>
    </source>
</evidence>
<comment type="caution">
    <text evidence="10">The sequence shown here is derived from an EMBL/GenBank/DDBJ whole genome shotgun (WGS) entry which is preliminary data.</text>
</comment>
<protein>
    <recommendedName>
        <fullName evidence="1">non-specific serine/threonine protein kinase</fullName>
        <ecNumber evidence="1">2.7.11.1</ecNumber>
    </recommendedName>
</protein>
<keyword evidence="3" id="KW-0808">Transferase</keyword>
<dbReference type="Pfam" id="PF00069">
    <property type="entry name" value="Pkinase"/>
    <property type="match status" value="1"/>
</dbReference>
<feature type="non-terminal residue" evidence="10">
    <location>
        <position position="1"/>
    </location>
</feature>
<dbReference type="PROSITE" id="PS50011">
    <property type="entry name" value="PROTEIN_KINASE_DOM"/>
    <property type="match status" value="1"/>
</dbReference>
<name>A0A813IU28_POLGL</name>
<dbReference type="Proteomes" id="UP000626109">
    <property type="component" value="Unassembled WGS sequence"/>
</dbReference>
<accession>A0A813IU28</accession>
<dbReference type="GO" id="GO:0005524">
    <property type="term" value="F:ATP binding"/>
    <property type="evidence" value="ECO:0007669"/>
    <property type="project" value="UniProtKB-KW"/>
</dbReference>
<dbReference type="InterPro" id="IPR051131">
    <property type="entry name" value="NEK_Ser/Thr_kinase_NIMA"/>
</dbReference>
<dbReference type="PANTHER" id="PTHR44899:SF3">
    <property type="entry name" value="SERINE_THREONINE-PROTEIN KINASE NEK1"/>
    <property type="match status" value="1"/>
</dbReference>
<keyword evidence="2" id="KW-0723">Serine/threonine-protein kinase</keyword>